<protein>
    <submittedName>
        <fullName evidence="2">Uncharacterized protein</fullName>
    </submittedName>
</protein>
<feature type="compositionally biased region" description="Basic and acidic residues" evidence="1">
    <location>
        <begin position="7"/>
        <end position="19"/>
    </location>
</feature>
<feature type="region of interest" description="Disordered" evidence="1">
    <location>
        <begin position="1"/>
        <end position="21"/>
    </location>
</feature>
<dbReference type="Gene3D" id="2.30.30.40">
    <property type="entry name" value="SH3 Domains"/>
    <property type="match status" value="1"/>
</dbReference>
<keyword evidence="3" id="KW-1185">Reference proteome</keyword>
<dbReference type="EMBL" id="KZ999146">
    <property type="protein sequence ID" value="RKO85373.1"/>
    <property type="molecule type" value="Genomic_DNA"/>
</dbReference>
<name>A0A4P9W2I0_9FUNG</name>
<gene>
    <name evidence="2" type="ORF">BDK51DRAFT_26692</name>
</gene>
<dbReference type="SUPFAM" id="SSF50044">
    <property type="entry name" value="SH3-domain"/>
    <property type="match status" value="1"/>
</dbReference>
<dbReference type="InterPro" id="IPR039261">
    <property type="entry name" value="FNR_nucleotide-bd"/>
</dbReference>
<proteinExistence type="predicted"/>
<accession>A0A4P9W2I0</accession>
<evidence type="ECO:0000313" key="3">
    <source>
        <dbReference type="Proteomes" id="UP000269721"/>
    </source>
</evidence>
<evidence type="ECO:0000256" key="1">
    <source>
        <dbReference type="SAM" id="MobiDB-lite"/>
    </source>
</evidence>
<dbReference type="InterPro" id="IPR036028">
    <property type="entry name" value="SH3-like_dom_sf"/>
</dbReference>
<sequence>MSQFLHKQREGDRQFKDRGPFGVPLLTPENPINLSAHLPEDIVFIAGGTLHISTYLSPPHPPTHPAGPHPLEVLIADELNLARGDRVVTQHHYLDGWALGAGLTTSATGVFPLSITSPRNGPNSRLVLLNAVRSPDDLLGLDLLEAAMLAHPDSLEVHHFCAEGVNATGGYTRGFAARFLHEGELDAEAVAEVLGGWAEEDEAQNEGMREPKRLGIVCSPSGFDAFAVDALAEAGVGNAFEGFAR</sequence>
<reference evidence="3" key="1">
    <citation type="journal article" date="2018" name="Nat. Microbiol.">
        <title>Leveraging single-cell genomics to expand the fungal tree of life.</title>
        <authorList>
            <person name="Ahrendt S.R."/>
            <person name="Quandt C.A."/>
            <person name="Ciobanu D."/>
            <person name="Clum A."/>
            <person name="Salamov A."/>
            <person name="Andreopoulos B."/>
            <person name="Cheng J.F."/>
            <person name="Woyke T."/>
            <person name="Pelin A."/>
            <person name="Henrissat B."/>
            <person name="Reynolds N.K."/>
            <person name="Benny G.L."/>
            <person name="Smith M.E."/>
            <person name="James T.Y."/>
            <person name="Grigoriev I.V."/>
        </authorList>
    </citation>
    <scope>NUCLEOTIDE SEQUENCE [LARGE SCALE GENOMIC DNA]</scope>
</reference>
<dbReference type="Proteomes" id="UP000269721">
    <property type="component" value="Unassembled WGS sequence"/>
</dbReference>
<dbReference type="OrthoDB" id="823504at2759"/>
<evidence type="ECO:0000313" key="2">
    <source>
        <dbReference type="EMBL" id="RKO85373.1"/>
    </source>
</evidence>
<dbReference type="SUPFAM" id="SSF52343">
    <property type="entry name" value="Ferredoxin reductase-like, C-terminal NADP-linked domain"/>
    <property type="match status" value="1"/>
</dbReference>
<organism evidence="2 3">
    <name type="scientific">Blyttiomyces helicus</name>
    <dbReference type="NCBI Taxonomy" id="388810"/>
    <lineage>
        <taxon>Eukaryota</taxon>
        <taxon>Fungi</taxon>
        <taxon>Fungi incertae sedis</taxon>
        <taxon>Chytridiomycota</taxon>
        <taxon>Chytridiomycota incertae sedis</taxon>
        <taxon>Chytridiomycetes</taxon>
        <taxon>Chytridiomycetes incertae sedis</taxon>
        <taxon>Blyttiomyces</taxon>
    </lineage>
</organism>
<dbReference type="AlphaFoldDB" id="A0A4P9W2I0"/>
<dbReference type="Gene3D" id="3.40.50.80">
    <property type="entry name" value="Nucleotide-binding domain of ferredoxin-NADP reductase (FNR) module"/>
    <property type="match status" value="1"/>
</dbReference>